<dbReference type="Proteomes" id="UP000322634">
    <property type="component" value="Unassembled WGS sequence"/>
</dbReference>
<dbReference type="InterPro" id="IPR032710">
    <property type="entry name" value="NTF2-like_dom_sf"/>
</dbReference>
<keyword evidence="4" id="KW-1185">Reference proteome</keyword>
<dbReference type="Gene3D" id="3.10.450.50">
    <property type="match status" value="1"/>
</dbReference>
<name>A0A5D0UFR2_9ACTN</name>
<comment type="caution">
    <text evidence="3">The sequence shown here is derived from an EMBL/GenBank/DDBJ whole genome shotgun (WGS) entry which is preliminary data.</text>
</comment>
<feature type="region of interest" description="Disordered" evidence="1">
    <location>
        <begin position="138"/>
        <end position="161"/>
    </location>
</feature>
<organism evidence="3 4">
    <name type="scientific">Actinomadura syzygii</name>
    <dbReference type="NCBI Taxonomy" id="1427538"/>
    <lineage>
        <taxon>Bacteria</taxon>
        <taxon>Bacillati</taxon>
        <taxon>Actinomycetota</taxon>
        <taxon>Actinomycetes</taxon>
        <taxon>Streptosporangiales</taxon>
        <taxon>Thermomonosporaceae</taxon>
        <taxon>Actinomadura</taxon>
    </lineage>
</organism>
<dbReference type="AlphaFoldDB" id="A0A5D0UFR2"/>
<dbReference type="RefSeq" id="WP_148349010.1">
    <property type="nucleotide sequence ID" value="NZ_JBHSBF010000023.1"/>
</dbReference>
<evidence type="ECO:0000256" key="1">
    <source>
        <dbReference type="SAM" id="MobiDB-lite"/>
    </source>
</evidence>
<dbReference type="OrthoDB" id="3681559at2"/>
<dbReference type="Pfam" id="PF12680">
    <property type="entry name" value="SnoaL_2"/>
    <property type="match status" value="1"/>
</dbReference>
<reference evidence="3 4" key="1">
    <citation type="submission" date="2019-08" db="EMBL/GenBank/DDBJ databases">
        <title>Actinomadura sp. nov. CYP1-5 isolated from mountain soil.</title>
        <authorList>
            <person name="Songsumanus A."/>
            <person name="Kuncharoen N."/>
            <person name="Kudo T."/>
            <person name="Yuki M."/>
            <person name="Igarashi Y."/>
            <person name="Tanasupawat S."/>
        </authorList>
    </citation>
    <scope>NUCLEOTIDE SEQUENCE [LARGE SCALE GENOMIC DNA]</scope>
    <source>
        <strain evidence="3 4">GKU157</strain>
    </source>
</reference>
<evidence type="ECO:0000259" key="2">
    <source>
        <dbReference type="Pfam" id="PF12680"/>
    </source>
</evidence>
<feature type="domain" description="SnoaL-like" evidence="2">
    <location>
        <begin position="16"/>
        <end position="122"/>
    </location>
</feature>
<dbReference type="EMBL" id="VSFF01000003">
    <property type="protein sequence ID" value="TYC16455.1"/>
    <property type="molecule type" value="Genomic_DNA"/>
</dbReference>
<evidence type="ECO:0000313" key="3">
    <source>
        <dbReference type="EMBL" id="TYC16455.1"/>
    </source>
</evidence>
<accession>A0A5D0UFR2</accession>
<evidence type="ECO:0000313" key="4">
    <source>
        <dbReference type="Proteomes" id="UP000322634"/>
    </source>
</evidence>
<dbReference type="SUPFAM" id="SSF54427">
    <property type="entry name" value="NTF2-like"/>
    <property type="match status" value="1"/>
</dbReference>
<sequence>MTREEAAAGPREVFARLSAGISAGRWDELAALYAEDAVVVQPFALPPAPPRVDGRAELDRHFRATARGPLELRARDVVVHETADPEVIVVEFDYDGRVATTGRTFRVANIQVLRVRDGLIVETRDYHDHPAFARALADAGASGRGAGEASTRETGDTGGGG</sequence>
<protein>
    <submittedName>
        <fullName evidence="3">DUF4440 domain-containing protein</fullName>
    </submittedName>
</protein>
<proteinExistence type="predicted"/>
<gene>
    <name evidence="3" type="ORF">FXF65_07555</name>
</gene>
<dbReference type="InterPro" id="IPR037401">
    <property type="entry name" value="SnoaL-like"/>
</dbReference>